<proteinExistence type="predicted"/>
<evidence type="ECO:0000313" key="2">
    <source>
        <dbReference type="Proteomes" id="UP000477156"/>
    </source>
</evidence>
<sequence length="171" mass="19658">MEQEAPTSKSVRFKWREHVTKTVSENGEALEKFCNALKDGNSEVVEQSLNNYLKRTISIRDTLVKKQMKENFYHGILLGILGFQQNWSVSSNKESGDGYSDILIETEDQETGIIIEIKYAETGNLEAVSEEALKQIEDRRYEEQLLEEGVEHILKYGIAFYKKKCKVMAVK</sequence>
<evidence type="ECO:0000313" key="1">
    <source>
        <dbReference type="EMBL" id="MZS88598.1"/>
    </source>
</evidence>
<dbReference type="Proteomes" id="UP000477156">
    <property type="component" value="Unassembled WGS sequence"/>
</dbReference>
<reference evidence="1 2" key="1">
    <citation type="journal article" date="2019" name="Nat. Med.">
        <title>A library of human gut bacterial isolates paired with longitudinal multiomics data enables mechanistic microbiome research.</title>
        <authorList>
            <person name="Poyet M."/>
            <person name="Groussin M."/>
            <person name="Gibbons S.M."/>
            <person name="Avila-Pacheco J."/>
            <person name="Jiang X."/>
            <person name="Kearney S.M."/>
            <person name="Perrotta A.R."/>
            <person name="Berdy B."/>
            <person name="Zhao S."/>
            <person name="Lieberman T.D."/>
            <person name="Swanson P.K."/>
            <person name="Smith M."/>
            <person name="Roesemann S."/>
            <person name="Alexander J.E."/>
            <person name="Rich S.A."/>
            <person name="Livny J."/>
            <person name="Vlamakis H."/>
            <person name="Clish C."/>
            <person name="Bullock K."/>
            <person name="Deik A."/>
            <person name="Scott J."/>
            <person name="Pierce K.A."/>
            <person name="Xavier R.J."/>
            <person name="Alm E.J."/>
        </authorList>
    </citation>
    <scope>NUCLEOTIDE SEQUENCE [LARGE SCALE GENOMIC DNA]</scope>
    <source>
        <strain evidence="1 2">BIOML-A12</strain>
    </source>
</reference>
<gene>
    <name evidence="1" type="ORF">GT712_05720</name>
</gene>
<dbReference type="Pfam" id="PF08011">
    <property type="entry name" value="PDDEXK_9"/>
    <property type="match status" value="1"/>
</dbReference>
<protein>
    <recommendedName>
        <fullName evidence="3">PD-(D/E)XK nuclease superfamily protein</fullName>
    </recommendedName>
</protein>
<evidence type="ECO:0008006" key="3">
    <source>
        <dbReference type="Google" id="ProtNLM"/>
    </source>
</evidence>
<dbReference type="EMBL" id="WWVF01000009">
    <property type="protein sequence ID" value="MZS88598.1"/>
    <property type="molecule type" value="Genomic_DNA"/>
</dbReference>
<name>A0A6L8XS62_9FIRM</name>
<accession>A0A6L8XS62</accession>
<dbReference type="InterPro" id="IPR012547">
    <property type="entry name" value="PDDEXK_9"/>
</dbReference>
<organism evidence="1 2">
    <name type="scientific">Blautia wexlerae</name>
    <dbReference type="NCBI Taxonomy" id="418240"/>
    <lineage>
        <taxon>Bacteria</taxon>
        <taxon>Bacillati</taxon>
        <taxon>Bacillota</taxon>
        <taxon>Clostridia</taxon>
        <taxon>Lachnospirales</taxon>
        <taxon>Lachnospiraceae</taxon>
        <taxon>Blautia</taxon>
    </lineage>
</organism>
<comment type="caution">
    <text evidence="1">The sequence shown here is derived from an EMBL/GenBank/DDBJ whole genome shotgun (WGS) entry which is preliminary data.</text>
</comment>
<dbReference type="AlphaFoldDB" id="A0A6L8XS62"/>